<reference evidence="3 4" key="1">
    <citation type="submission" date="2020-04" db="EMBL/GenBank/DDBJ databases">
        <title>Perkinsus olseni comparative genomics.</title>
        <authorList>
            <person name="Bogema D.R."/>
        </authorList>
    </citation>
    <scope>NUCLEOTIDE SEQUENCE [LARGE SCALE GENOMIC DNA]</scope>
    <source>
        <strain evidence="3 4">ATCC PRA-207</strain>
    </source>
</reference>
<dbReference type="AlphaFoldDB" id="A0A7J6S866"/>
<proteinExistence type="predicted"/>
<evidence type="ECO:0000256" key="2">
    <source>
        <dbReference type="SAM" id="MobiDB-lite"/>
    </source>
</evidence>
<protein>
    <submittedName>
        <fullName evidence="3">Uncharacterized protein</fullName>
    </submittedName>
</protein>
<feature type="coiled-coil region" evidence="1">
    <location>
        <begin position="7"/>
        <end position="34"/>
    </location>
</feature>
<gene>
    <name evidence="3" type="ORF">FOZ63_011764</name>
</gene>
<feature type="non-terminal residue" evidence="3">
    <location>
        <position position="193"/>
    </location>
</feature>
<sequence>DELEQERSFLCEERQQLQEDLEALARDLQNVYQERQLAVFEIGGAAGPLGGDRNAFDLLEQARASVAKLEGERKALVASSQCTEAELADLRLLKDRSRAELAAARENMTVMMRMMERIIELPENENLRRELREALGDSHSFRPALARYAEEITERISTMRREAQAGVKPVAAHSNSERESQYGAIELELEHQT</sequence>
<evidence type="ECO:0000313" key="3">
    <source>
        <dbReference type="EMBL" id="KAF4728963.1"/>
    </source>
</evidence>
<accession>A0A7J6S866</accession>
<feature type="coiled-coil region" evidence="1">
    <location>
        <begin position="59"/>
        <end position="107"/>
    </location>
</feature>
<feature type="region of interest" description="Disordered" evidence="2">
    <location>
        <begin position="164"/>
        <end position="193"/>
    </location>
</feature>
<comment type="caution">
    <text evidence="3">The sequence shown here is derived from an EMBL/GenBank/DDBJ whole genome shotgun (WGS) entry which is preliminary data.</text>
</comment>
<organism evidence="3 4">
    <name type="scientific">Perkinsus olseni</name>
    <name type="common">Perkinsus atlanticus</name>
    <dbReference type="NCBI Taxonomy" id="32597"/>
    <lineage>
        <taxon>Eukaryota</taxon>
        <taxon>Sar</taxon>
        <taxon>Alveolata</taxon>
        <taxon>Perkinsozoa</taxon>
        <taxon>Perkinsea</taxon>
        <taxon>Perkinsida</taxon>
        <taxon>Perkinsidae</taxon>
        <taxon>Perkinsus</taxon>
    </lineage>
</organism>
<dbReference type="Proteomes" id="UP000553632">
    <property type="component" value="Unassembled WGS sequence"/>
</dbReference>
<evidence type="ECO:0000256" key="1">
    <source>
        <dbReference type="SAM" id="Coils"/>
    </source>
</evidence>
<name>A0A7J6S866_PEROL</name>
<keyword evidence="1" id="KW-0175">Coiled coil</keyword>
<evidence type="ECO:0000313" key="4">
    <source>
        <dbReference type="Proteomes" id="UP000553632"/>
    </source>
</evidence>
<keyword evidence="4" id="KW-1185">Reference proteome</keyword>
<dbReference type="EMBL" id="JABANO010020158">
    <property type="protein sequence ID" value="KAF4728963.1"/>
    <property type="molecule type" value="Genomic_DNA"/>
</dbReference>
<feature type="non-terminal residue" evidence="3">
    <location>
        <position position="1"/>
    </location>
</feature>